<dbReference type="AlphaFoldDB" id="A0AAV9IUH3"/>
<dbReference type="EMBL" id="JANCYW010000006">
    <property type="protein sequence ID" value="KAK4535982.1"/>
    <property type="molecule type" value="Genomic_DNA"/>
</dbReference>
<evidence type="ECO:0000256" key="1">
    <source>
        <dbReference type="SAM" id="MobiDB-lite"/>
    </source>
</evidence>
<feature type="region of interest" description="Disordered" evidence="1">
    <location>
        <begin position="46"/>
        <end position="88"/>
    </location>
</feature>
<feature type="compositionally biased region" description="Basic and acidic residues" evidence="1">
    <location>
        <begin position="58"/>
        <end position="72"/>
    </location>
</feature>
<gene>
    <name evidence="2" type="ORF">CDCA_CDCA06G2007</name>
</gene>
<organism evidence="2 3">
    <name type="scientific">Cyanidium caldarium</name>
    <name type="common">Red alga</name>
    <dbReference type="NCBI Taxonomy" id="2771"/>
    <lineage>
        <taxon>Eukaryota</taxon>
        <taxon>Rhodophyta</taxon>
        <taxon>Bangiophyceae</taxon>
        <taxon>Cyanidiales</taxon>
        <taxon>Cyanidiaceae</taxon>
        <taxon>Cyanidium</taxon>
    </lineage>
</organism>
<evidence type="ECO:0000313" key="2">
    <source>
        <dbReference type="EMBL" id="KAK4535982.1"/>
    </source>
</evidence>
<reference evidence="2 3" key="1">
    <citation type="submission" date="2022-07" db="EMBL/GenBank/DDBJ databases">
        <title>Genome-wide signatures of adaptation to extreme environments.</title>
        <authorList>
            <person name="Cho C.H."/>
            <person name="Yoon H.S."/>
        </authorList>
    </citation>
    <scope>NUCLEOTIDE SEQUENCE [LARGE SCALE GENOMIC DNA]</scope>
    <source>
        <strain evidence="2 3">DBV 063 E5</strain>
    </source>
</reference>
<comment type="caution">
    <text evidence="2">The sequence shown here is derived from an EMBL/GenBank/DDBJ whole genome shotgun (WGS) entry which is preliminary data.</text>
</comment>
<name>A0AAV9IUH3_CYACA</name>
<keyword evidence="3" id="KW-1185">Reference proteome</keyword>
<accession>A0AAV9IUH3</accession>
<protein>
    <submittedName>
        <fullName evidence="2">Uncharacterized protein</fullName>
    </submittedName>
</protein>
<sequence length="88" mass="10293">MPEDLSNTEYVPWKWMNRFSRRTNIILGTGAALLLAGAWQAWSDRNRTRPQTVSPEWKAAEKERRLHKEREAAGPVEMDPIDRVFRAK</sequence>
<proteinExistence type="predicted"/>
<dbReference type="Proteomes" id="UP001301350">
    <property type="component" value="Unassembled WGS sequence"/>
</dbReference>
<evidence type="ECO:0000313" key="3">
    <source>
        <dbReference type="Proteomes" id="UP001301350"/>
    </source>
</evidence>